<feature type="compositionally biased region" description="Basic and acidic residues" evidence="1">
    <location>
        <begin position="11"/>
        <end position="28"/>
    </location>
</feature>
<reference evidence="2" key="2">
    <citation type="submission" date="2022-01" db="EMBL/GenBank/DDBJ databases">
        <authorList>
            <person name="Yamashiro T."/>
            <person name="Shiraishi A."/>
            <person name="Satake H."/>
            <person name="Nakayama K."/>
        </authorList>
    </citation>
    <scope>NUCLEOTIDE SEQUENCE</scope>
</reference>
<evidence type="ECO:0000256" key="1">
    <source>
        <dbReference type="SAM" id="MobiDB-lite"/>
    </source>
</evidence>
<accession>A0ABQ5HPG8</accession>
<sequence>MEVAEQPYAPEKADKAIGKKRVDGEGPSRKKKRKTRPETSSTGASVAWLDALMDQADKQDPPHHEVIYEHAEKNAANADAGNEYGDENFINEGHDDNAKEGFVMRTQLSPANQSGSSFLFLNAALRSLGQVLSILQGCR</sequence>
<feature type="region of interest" description="Disordered" evidence="1">
    <location>
        <begin position="1"/>
        <end position="47"/>
    </location>
</feature>
<protein>
    <submittedName>
        <fullName evidence="2">Uncharacterized protein</fullName>
    </submittedName>
</protein>
<reference evidence="2" key="1">
    <citation type="journal article" date="2022" name="Int. J. Mol. Sci.">
        <title>Draft Genome of Tanacetum Coccineum: Genomic Comparison of Closely Related Tanacetum-Family Plants.</title>
        <authorList>
            <person name="Yamashiro T."/>
            <person name="Shiraishi A."/>
            <person name="Nakayama K."/>
            <person name="Satake H."/>
        </authorList>
    </citation>
    <scope>NUCLEOTIDE SEQUENCE</scope>
</reference>
<dbReference type="Proteomes" id="UP001151760">
    <property type="component" value="Unassembled WGS sequence"/>
</dbReference>
<evidence type="ECO:0000313" key="3">
    <source>
        <dbReference type="Proteomes" id="UP001151760"/>
    </source>
</evidence>
<evidence type="ECO:0000313" key="2">
    <source>
        <dbReference type="EMBL" id="GJT89172.1"/>
    </source>
</evidence>
<organism evidence="2 3">
    <name type="scientific">Tanacetum coccineum</name>
    <dbReference type="NCBI Taxonomy" id="301880"/>
    <lineage>
        <taxon>Eukaryota</taxon>
        <taxon>Viridiplantae</taxon>
        <taxon>Streptophyta</taxon>
        <taxon>Embryophyta</taxon>
        <taxon>Tracheophyta</taxon>
        <taxon>Spermatophyta</taxon>
        <taxon>Magnoliopsida</taxon>
        <taxon>eudicotyledons</taxon>
        <taxon>Gunneridae</taxon>
        <taxon>Pentapetalae</taxon>
        <taxon>asterids</taxon>
        <taxon>campanulids</taxon>
        <taxon>Asterales</taxon>
        <taxon>Asteraceae</taxon>
        <taxon>Asteroideae</taxon>
        <taxon>Anthemideae</taxon>
        <taxon>Anthemidinae</taxon>
        <taxon>Tanacetum</taxon>
    </lineage>
</organism>
<gene>
    <name evidence="2" type="ORF">Tco_1070889</name>
</gene>
<name>A0ABQ5HPG8_9ASTR</name>
<comment type="caution">
    <text evidence="2">The sequence shown here is derived from an EMBL/GenBank/DDBJ whole genome shotgun (WGS) entry which is preliminary data.</text>
</comment>
<proteinExistence type="predicted"/>
<keyword evidence="3" id="KW-1185">Reference proteome</keyword>
<dbReference type="EMBL" id="BQNB010019797">
    <property type="protein sequence ID" value="GJT89172.1"/>
    <property type="molecule type" value="Genomic_DNA"/>
</dbReference>